<evidence type="ECO:0000313" key="3">
    <source>
        <dbReference type="EMBL" id="CCD25312.1"/>
    </source>
</evidence>
<accession>G0WAN9</accession>
<dbReference type="KEGG" id="ndi:NDAI_0E04950"/>
<dbReference type="AlphaFoldDB" id="G0WAN9"/>
<evidence type="ECO:0000256" key="1">
    <source>
        <dbReference type="SAM" id="Phobius"/>
    </source>
</evidence>
<evidence type="ECO:0000256" key="2">
    <source>
        <dbReference type="SAM" id="SignalP"/>
    </source>
</evidence>
<name>G0WAN9_NAUDC</name>
<keyword evidence="1" id="KW-0472">Membrane</keyword>
<dbReference type="OrthoDB" id="10680718at2759"/>
<evidence type="ECO:0000313" key="4">
    <source>
        <dbReference type="Proteomes" id="UP000000689"/>
    </source>
</evidence>
<keyword evidence="1" id="KW-1133">Transmembrane helix</keyword>
<protein>
    <submittedName>
        <fullName evidence="3">Uncharacterized protein</fullName>
    </submittedName>
</protein>
<gene>
    <name evidence="3" type="primary">NDAI0E04950</name>
    <name evidence="3" type="ordered locus">NDAI_0E04950</name>
</gene>
<dbReference type="GeneID" id="11499061"/>
<feature type="chain" id="PRO_5003411229" evidence="2">
    <location>
        <begin position="18"/>
        <end position="319"/>
    </location>
</feature>
<feature type="signal peptide" evidence="2">
    <location>
        <begin position="1"/>
        <end position="17"/>
    </location>
</feature>
<keyword evidence="4" id="KW-1185">Reference proteome</keyword>
<reference evidence="3 4" key="1">
    <citation type="journal article" date="2011" name="Proc. Natl. Acad. Sci. U.S.A.">
        <title>Evolutionary erosion of yeast sex chromosomes by mating-type switching accidents.</title>
        <authorList>
            <person name="Gordon J.L."/>
            <person name="Armisen D."/>
            <person name="Proux-Wera E."/>
            <person name="Oheigeartaigh S.S."/>
            <person name="Byrne K.P."/>
            <person name="Wolfe K.H."/>
        </authorList>
    </citation>
    <scope>NUCLEOTIDE SEQUENCE [LARGE SCALE GENOMIC DNA]</scope>
    <source>
        <strain evidence="4">ATCC 10597 / BCRC 20456 / CBS 421 / NBRC 0211 / NRRL Y-12639</strain>
    </source>
</reference>
<keyword evidence="1" id="KW-0812">Transmembrane</keyword>
<dbReference type="HOGENOM" id="CLU_912439_0_0_1"/>
<keyword evidence="2" id="KW-0732">Signal</keyword>
<dbReference type="OMA" id="TWWELIL"/>
<dbReference type="EMBL" id="HE580271">
    <property type="protein sequence ID" value="CCD25312.1"/>
    <property type="molecule type" value="Genomic_DNA"/>
</dbReference>
<organism evidence="3 4">
    <name type="scientific">Naumovozyma dairenensis (strain ATCC 10597 / BCRC 20456 / CBS 421 / NBRC 0211 / NRRL Y-12639)</name>
    <name type="common">Saccharomyces dairenensis</name>
    <dbReference type="NCBI Taxonomy" id="1071378"/>
    <lineage>
        <taxon>Eukaryota</taxon>
        <taxon>Fungi</taxon>
        <taxon>Dikarya</taxon>
        <taxon>Ascomycota</taxon>
        <taxon>Saccharomycotina</taxon>
        <taxon>Saccharomycetes</taxon>
        <taxon>Saccharomycetales</taxon>
        <taxon>Saccharomycetaceae</taxon>
        <taxon>Naumovozyma</taxon>
    </lineage>
</organism>
<proteinExistence type="predicted"/>
<dbReference type="Proteomes" id="UP000000689">
    <property type="component" value="Chromosome 5"/>
</dbReference>
<sequence length="319" mass="35761">MLFQFLFIVNFFSVCLAGILPNNNVEKDVTSSLSVGHFNFSTVEKFWGRIDMSNVQNTKEGHFMKILLSINSNIKAGAVGDSISAIQNNFERLLVLPSLIAEKDSLVFNQLNGSDILSIKGELDDIVALGEQYQGLIDKLSWKNKLFINKAFKNAILSYIQFHAWKINMLNKYVLGSAGTNSYSNIILHEGETLLKSVKYSLLAAIETIEVVSGNSVVAMVDMAKNHFRAFNNETVLIGAIKEHIKGRVNKVSSSDKEREKDMSFLLEHISTIAKSIAFMLLCFGFGIYPCVVFFVIFIPIAIIIWSLILWRYIKGRGL</sequence>
<dbReference type="RefSeq" id="XP_003670555.1">
    <property type="nucleotide sequence ID" value="XM_003670507.1"/>
</dbReference>
<feature type="transmembrane region" description="Helical" evidence="1">
    <location>
        <begin position="278"/>
        <end position="311"/>
    </location>
</feature>